<dbReference type="InterPro" id="IPR027417">
    <property type="entry name" value="P-loop_NTPase"/>
</dbReference>
<keyword evidence="6" id="KW-1185">Reference proteome</keyword>
<proteinExistence type="predicted"/>
<dbReference type="EMBL" id="DF933814">
    <property type="protein sequence ID" value="GAM36495.1"/>
    <property type="molecule type" value="Genomic_DNA"/>
</dbReference>
<gene>
    <name evidence="5" type="ORF">TCE0_018r05636</name>
</gene>
<feature type="region of interest" description="Disordered" evidence="3">
    <location>
        <begin position="338"/>
        <end position="360"/>
    </location>
</feature>
<keyword evidence="1" id="KW-0547">Nucleotide-binding</keyword>
<dbReference type="PANTHER" id="PTHR45782">
    <property type="entry name" value="MITOCHONDRIAL RIBOSOME-ASSOCIATED GTPASE 1"/>
    <property type="match status" value="1"/>
</dbReference>
<evidence type="ECO:0000256" key="1">
    <source>
        <dbReference type="ARBA" id="ARBA00022741"/>
    </source>
</evidence>
<dbReference type="CDD" id="cd01856">
    <property type="entry name" value="YlqF"/>
    <property type="match status" value="1"/>
</dbReference>
<feature type="compositionally biased region" description="Polar residues" evidence="3">
    <location>
        <begin position="347"/>
        <end position="360"/>
    </location>
</feature>
<evidence type="ECO:0000256" key="2">
    <source>
        <dbReference type="ARBA" id="ARBA00023134"/>
    </source>
</evidence>
<dbReference type="GO" id="GO:0003924">
    <property type="term" value="F:GTPase activity"/>
    <property type="evidence" value="ECO:0007669"/>
    <property type="project" value="TreeGrafter"/>
</dbReference>
<name>A0A510NW99_TALPI</name>
<dbReference type="PANTHER" id="PTHR45782:SF4">
    <property type="entry name" value="MITOCHONDRIAL RIBOSOME-ASSOCIATED GTPASE 1"/>
    <property type="match status" value="1"/>
</dbReference>
<dbReference type="InterPro" id="IPR023179">
    <property type="entry name" value="GTP-bd_ortho_bundle_sf"/>
</dbReference>
<sequence length="360" mass="40667">MNAKLTTKFIPRAVFPQYDSIPRSYFLGHHKAGLEKMKSMISSIDYIIECRDFRVPITSINPMFEEALGDKQRLIVYTKRDLGGEADSVTRKNKELMRKLDPKTTVFFTSSTSADSVSTILRHLKSDKSTAHRIAACRAMVVGMPNIGKSTLINTLRNQGVHKAKALKTGEHPGVTRKIGTPVKVVEREDGSSIYVLDTPGVFVPYMPDAERMLKLALCGCVKDTIIPPVTLADYLLYQINLYDPKVYEKWSEPTNEVMPLLTRFAHQVGLLSKGAVPNIEQAAINIVQKWRAGELGKFVLDDVREELRARKEGTMNEFGPSRTQRLKAITRERKLKQQERMEHSKSATTMKIITSSERR</sequence>
<keyword evidence="2" id="KW-0342">GTP-binding</keyword>
<reference evidence="6" key="1">
    <citation type="journal article" date="2015" name="Genome Announc.">
        <title>Draft genome sequence of Talaromyces cellulolyticus strain Y-94, a source of lignocellulosic biomass-degrading enzymes.</title>
        <authorList>
            <person name="Fujii T."/>
            <person name="Koike H."/>
            <person name="Sawayama S."/>
            <person name="Yano S."/>
            <person name="Inoue H."/>
        </authorList>
    </citation>
    <scope>NUCLEOTIDE SEQUENCE [LARGE SCALE GENOMIC DNA]</scope>
    <source>
        <strain evidence="6">Y-94</strain>
    </source>
</reference>
<protein>
    <recommendedName>
        <fullName evidence="4">G domain-containing protein</fullName>
    </recommendedName>
</protein>
<evidence type="ECO:0000313" key="6">
    <source>
        <dbReference type="Proteomes" id="UP000053095"/>
    </source>
</evidence>
<dbReference type="GO" id="GO:0032543">
    <property type="term" value="P:mitochondrial translation"/>
    <property type="evidence" value="ECO:0007669"/>
    <property type="project" value="TreeGrafter"/>
</dbReference>
<dbReference type="Proteomes" id="UP000053095">
    <property type="component" value="Unassembled WGS sequence"/>
</dbReference>
<dbReference type="InterPro" id="IPR006073">
    <property type="entry name" value="GTP-bd"/>
</dbReference>
<evidence type="ECO:0000256" key="3">
    <source>
        <dbReference type="SAM" id="MobiDB-lite"/>
    </source>
</evidence>
<organism evidence="5 6">
    <name type="scientific">Talaromyces pinophilus</name>
    <name type="common">Penicillium pinophilum</name>
    <dbReference type="NCBI Taxonomy" id="128442"/>
    <lineage>
        <taxon>Eukaryota</taxon>
        <taxon>Fungi</taxon>
        <taxon>Dikarya</taxon>
        <taxon>Ascomycota</taxon>
        <taxon>Pezizomycotina</taxon>
        <taxon>Eurotiomycetes</taxon>
        <taxon>Eurotiomycetidae</taxon>
        <taxon>Eurotiales</taxon>
        <taxon>Trichocomaceae</taxon>
        <taxon>Talaromyces</taxon>
        <taxon>Talaromyces sect. Talaromyces</taxon>
    </lineage>
</organism>
<dbReference type="FunFam" id="1.10.1580.10:FF:000009">
    <property type="entry name" value="Mitochondrial GTPase 1"/>
    <property type="match status" value="1"/>
</dbReference>
<dbReference type="Gene3D" id="1.10.1580.10">
    <property type="match status" value="1"/>
</dbReference>
<accession>A0A510NW99</accession>
<dbReference type="GO" id="GO:0005525">
    <property type="term" value="F:GTP binding"/>
    <property type="evidence" value="ECO:0007669"/>
    <property type="project" value="UniProtKB-KW"/>
</dbReference>
<dbReference type="SUPFAM" id="SSF52540">
    <property type="entry name" value="P-loop containing nucleoside triphosphate hydrolases"/>
    <property type="match status" value="1"/>
</dbReference>
<dbReference type="Pfam" id="PF01926">
    <property type="entry name" value="MMR_HSR1"/>
    <property type="match status" value="1"/>
</dbReference>
<feature type="domain" description="G" evidence="4">
    <location>
        <begin position="139"/>
        <end position="217"/>
    </location>
</feature>
<evidence type="ECO:0000259" key="4">
    <source>
        <dbReference type="Pfam" id="PF01926"/>
    </source>
</evidence>
<dbReference type="AlphaFoldDB" id="A0A510NW99"/>
<dbReference type="Gene3D" id="3.40.50.300">
    <property type="entry name" value="P-loop containing nucleotide triphosphate hydrolases"/>
    <property type="match status" value="1"/>
</dbReference>
<dbReference type="GO" id="GO:0005739">
    <property type="term" value="C:mitochondrion"/>
    <property type="evidence" value="ECO:0007669"/>
    <property type="project" value="TreeGrafter"/>
</dbReference>
<evidence type="ECO:0000313" key="5">
    <source>
        <dbReference type="EMBL" id="GAM36495.1"/>
    </source>
</evidence>